<evidence type="ECO:0000313" key="2">
    <source>
        <dbReference type="Proteomes" id="UP000198806"/>
    </source>
</evidence>
<proteinExistence type="predicted"/>
<sequence>MNIDIGHAQQDKLQTVSLSDFLKEIWILASCYPFEVSITDDSENGVF</sequence>
<name>A0A1I5J5U1_9FIRM</name>
<gene>
    <name evidence="1" type="ORF">SAMN04489757_1672</name>
</gene>
<accession>A0A1I5J5U1</accession>
<organism evidence="1 2">
    <name type="scientific">Anaerocolumna aminovalerica</name>
    <dbReference type="NCBI Taxonomy" id="1527"/>
    <lineage>
        <taxon>Bacteria</taxon>
        <taxon>Bacillati</taxon>
        <taxon>Bacillota</taxon>
        <taxon>Clostridia</taxon>
        <taxon>Lachnospirales</taxon>
        <taxon>Lachnospiraceae</taxon>
        <taxon>Anaerocolumna</taxon>
    </lineage>
</organism>
<dbReference type="AlphaFoldDB" id="A0A1I5J5U1"/>
<protein>
    <submittedName>
        <fullName evidence="1">Uncharacterized protein</fullName>
    </submittedName>
</protein>
<dbReference type="Proteomes" id="UP000198806">
    <property type="component" value="Unassembled WGS sequence"/>
</dbReference>
<keyword evidence="2" id="KW-1185">Reference proteome</keyword>
<dbReference type="EMBL" id="FOWD01000067">
    <property type="protein sequence ID" value="SFO67756.1"/>
    <property type="molecule type" value="Genomic_DNA"/>
</dbReference>
<reference evidence="1 2" key="1">
    <citation type="submission" date="2016-10" db="EMBL/GenBank/DDBJ databases">
        <authorList>
            <person name="de Groot N.N."/>
        </authorList>
    </citation>
    <scope>NUCLEOTIDE SEQUENCE [LARGE SCALE GENOMIC DNA]</scope>
    <source>
        <strain evidence="1 2">DSM 1283</strain>
    </source>
</reference>
<evidence type="ECO:0000313" key="1">
    <source>
        <dbReference type="EMBL" id="SFO67756.1"/>
    </source>
</evidence>